<evidence type="ECO:0000313" key="2">
    <source>
        <dbReference type="EMBL" id="CAA9300236.1"/>
    </source>
</evidence>
<sequence length="102" mass="11460">MEWVLRRYASMTRDTGDTVVNGDRRQDFADVLLGPFQAGTIRIGLAGEELTVRAEAVVTGEVVIQKERTLERQELTETLRRWDVVAREGDEGLSVEPRTTAV</sequence>
<proteinExistence type="predicted"/>
<dbReference type="InterPro" id="IPR019060">
    <property type="entry name" value="DUF2382"/>
</dbReference>
<accession>A0A6J4KA80</accession>
<dbReference type="EMBL" id="CADCTC010000292">
    <property type="protein sequence ID" value="CAA9300236.1"/>
    <property type="molecule type" value="Genomic_DNA"/>
</dbReference>
<name>A0A6J4KA80_9CHLR</name>
<reference evidence="2" key="1">
    <citation type="submission" date="2020-02" db="EMBL/GenBank/DDBJ databases">
        <authorList>
            <person name="Meier V. D."/>
        </authorList>
    </citation>
    <scope>NUCLEOTIDE SEQUENCE</scope>
    <source>
        <strain evidence="2">AVDCRST_MAG77</strain>
    </source>
</reference>
<dbReference type="AlphaFoldDB" id="A0A6J4KA80"/>
<evidence type="ECO:0000259" key="1">
    <source>
        <dbReference type="Pfam" id="PF09557"/>
    </source>
</evidence>
<feature type="domain" description="DUF2382" evidence="1">
    <location>
        <begin position="35"/>
        <end position="83"/>
    </location>
</feature>
<protein>
    <recommendedName>
        <fullName evidence="1">DUF2382 domain-containing protein</fullName>
    </recommendedName>
</protein>
<dbReference type="Pfam" id="PF09557">
    <property type="entry name" value="DUF2382"/>
    <property type="match status" value="1"/>
</dbReference>
<gene>
    <name evidence="2" type="ORF">AVDCRST_MAG77-5559</name>
</gene>
<organism evidence="2">
    <name type="scientific">uncultured Chloroflexota bacterium</name>
    <dbReference type="NCBI Taxonomy" id="166587"/>
    <lineage>
        <taxon>Bacteria</taxon>
        <taxon>Bacillati</taxon>
        <taxon>Chloroflexota</taxon>
        <taxon>environmental samples</taxon>
    </lineage>
</organism>